<sequence length="139" mass="15833">MIILRSLKLRRLSRWVAQAGVLYVPWYIGVFGDISRPVLSAGLPYSYSFFLRHTPSCGARYDLQRSKWVQSPCAVPYNQIEAGQALLHIILAAVTLILSVVVVLERRREKHRLKPPQQVQYAQIKRNQLPPPLSISELG</sequence>
<feature type="transmembrane region" description="Helical" evidence="1">
    <location>
        <begin position="12"/>
        <end position="30"/>
    </location>
</feature>
<keyword evidence="1" id="KW-0472">Membrane</keyword>
<dbReference type="Proteomes" id="UP000230423">
    <property type="component" value="Unassembled WGS sequence"/>
</dbReference>
<proteinExistence type="predicted"/>
<dbReference type="EMBL" id="KZ350479">
    <property type="protein sequence ID" value="PIO63832.1"/>
    <property type="molecule type" value="Genomic_DNA"/>
</dbReference>
<accession>A0A2G9U296</accession>
<evidence type="ECO:0000313" key="3">
    <source>
        <dbReference type="Proteomes" id="UP000230423"/>
    </source>
</evidence>
<keyword evidence="3" id="KW-1185">Reference proteome</keyword>
<gene>
    <name evidence="2" type="ORF">TELCIR_14555</name>
</gene>
<feature type="transmembrane region" description="Helical" evidence="1">
    <location>
        <begin position="85"/>
        <end position="104"/>
    </location>
</feature>
<keyword evidence="1" id="KW-1133">Transmembrane helix</keyword>
<dbReference type="AlphaFoldDB" id="A0A2G9U296"/>
<dbReference type="OrthoDB" id="10050321at2759"/>
<organism evidence="2 3">
    <name type="scientific">Teladorsagia circumcincta</name>
    <name type="common">Brown stomach worm</name>
    <name type="synonym">Ostertagia circumcincta</name>
    <dbReference type="NCBI Taxonomy" id="45464"/>
    <lineage>
        <taxon>Eukaryota</taxon>
        <taxon>Metazoa</taxon>
        <taxon>Ecdysozoa</taxon>
        <taxon>Nematoda</taxon>
        <taxon>Chromadorea</taxon>
        <taxon>Rhabditida</taxon>
        <taxon>Rhabditina</taxon>
        <taxon>Rhabditomorpha</taxon>
        <taxon>Strongyloidea</taxon>
        <taxon>Trichostrongylidae</taxon>
        <taxon>Teladorsagia</taxon>
    </lineage>
</organism>
<name>A0A2G9U296_TELCI</name>
<evidence type="ECO:0000313" key="2">
    <source>
        <dbReference type="EMBL" id="PIO63832.1"/>
    </source>
</evidence>
<keyword evidence="1" id="KW-0812">Transmembrane</keyword>
<evidence type="ECO:0000256" key="1">
    <source>
        <dbReference type="SAM" id="Phobius"/>
    </source>
</evidence>
<reference evidence="2 3" key="1">
    <citation type="submission" date="2015-09" db="EMBL/GenBank/DDBJ databases">
        <title>Draft genome of the parasitic nematode Teladorsagia circumcincta isolate WARC Sus (inbred).</title>
        <authorList>
            <person name="Mitreva M."/>
        </authorList>
    </citation>
    <scope>NUCLEOTIDE SEQUENCE [LARGE SCALE GENOMIC DNA]</scope>
    <source>
        <strain evidence="2 3">S</strain>
    </source>
</reference>
<protein>
    <submittedName>
        <fullName evidence="2">Uncharacterized protein</fullName>
    </submittedName>
</protein>